<evidence type="ECO:0000256" key="1">
    <source>
        <dbReference type="SAM" id="MobiDB-lite"/>
    </source>
</evidence>
<accession>A0ABR4EHE9</accession>
<protein>
    <submittedName>
        <fullName evidence="3">Uncharacterized protein</fullName>
    </submittedName>
</protein>
<keyword evidence="2" id="KW-0812">Transmembrane</keyword>
<dbReference type="Proteomes" id="UP001600888">
    <property type="component" value="Unassembled WGS sequence"/>
</dbReference>
<dbReference type="EMBL" id="JBAWTH010000054">
    <property type="protein sequence ID" value="KAL2281864.1"/>
    <property type="molecule type" value="Genomic_DNA"/>
</dbReference>
<sequence length="295" mass="32090">MSPPAVTTRVYRPPDSSTGTVTSWIPFNTPYSMHVEACTSAFWRWGSDSELVAWDPGYGISVNHNLRCVPQAVTTWWAQDWLGTNTETVVRIGPLTCPEAFRQVATHVEDETRTRVACCPSGFTFNTWQTYGTPGECYSEVDPGFTFTIQTSNERKEWSPTTLTTNTTTSVLAAHINGWIFAAETGSSGSAPANSTPSCSTNDGSLSTGDTVGIGVGVGLGVVGLATLATGIFMMRRSKKIQRRAQVAPRLSTYVDTRLRRNFGPHSELESHGGYGFEVENRYKAPPSELPSVDT</sequence>
<keyword evidence="2" id="KW-1133">Transmembrane helix</keyword>
<gene>
    <name evidence="3" type="ORF">FJTKL_11325</name>
</gene>
<name>A0ABR4EHE9_9PEZI</name>
<proteinExistence type="predicted"/>
<keyword evidence="4" id="KW-1185">Reference proteome</keyword>
<reference evidence="3 4" key="1">
    <citation type="submission" date="2024-03" db="EMBL/GenBank/DDBJ databases">
        <title>A high-quality draft genome sequence of Diaporthe vaccinii, a causative agent of upright dieback and viscid rot disease in cranberry plants.</title>
        <authorList>
            <person name="Sarrasin M."/>
            <person name="Lang B.F."/>
            <person name="Burger G."/>
        </authorList>
    </citation>
    <scope>NUCLEOTIDE SEQUENCE [LARGE SCALE GENOMIC DNA]</scope>
    <source>
        <strain evidence="3 4">IS7</strain>
    </source>
</reference>
<keyword evidence="2" id="KW-0472">Membrane</keyword>
<evidence type="ECO:0000313" key="4">
    <source>
        <dbReference type="Proteomes" id="UP001600888"/>
    </source>
</evidence>
<evidence type="ECO:0000256" key="2">
    <source>
        <dbReference type="SAM" id="Phobius"/>
    </source>
</evidence>
<comment type="caution">
    <text evidence="3">The sequence shown here is derived from an EMBL/GenBank/DDBJ whole genome shotgun (WGS) entry which is preliminary data.</text>
</comment>
<feature type="transmembrane region" description="Helical" evidence="2">
    <location>
        <begin position="212"/>
        <end position="234"/>
    </location>
</feature>
<feature type="region of interest" description="Disordered" evidence="1">
    <location>
        <begin position="265"/>
        <end position="295"/>
    </location>
</feature>
<organism evidence="3 4">
    <name type="scientific">Diaporthe vaccinii</name>
    <dbReference type="NCBI Taxonomy" id="105482"/>
    <lineage>
        <taxon>Eukaryota</taxon>
        <taxon>Fungi</taxon>
        <taxon>Dikarya</taxon>
        <taxon>Ascomycota</taxon>
        <taxon>Pezizomycotina</taxon>
        <taxon>Sordariomycetes</taxon>
        <taxon>Sordariomycetidae</taxon>
        <taxon>Diaporthales</taxon>
        <taxon>Diaporthaceae</taxon>
        <taxon>Diaporthe</taxon>
        <taxon>Diaporthe eres species complex</taxon>
    </lineage>
</organism>
<evidence type="ECO:0000313" key="3">
    <source>
        <dbReference type="EMBL" id="KAL2281864.1"/>
    </source>
</evidence>